<keyword evidence="3" id="KW-1185">Reference proteome</keyword>
<comment type="caution">
    <text evidence="2">The sequence shown here is derived from an EMBL/GenBank/DDBJ whole genome shotgun (WGS) entry which is preliminary data.</text>
</comment>
<name>A0A2G2WXG4_CAPBA</name>
<reference evidence="2 3" key="1">
    <citation type="journal article" date="2017" name="Genome Biol.">
        <title>New reference genome sequences of hot pepper reveal the massive evolution of plant disease-resistance genes by retroduplication.</title>
        <authorList>
            <person name="Kim S."/>
            <person name="Park J."/>
            <person name="Yeom S.I."/>
            <person name="Kim Y.M."/>
            <person name="Seo E."/>
            <person name="Kim K.T."/>
            <person name="Kim M.S."/>
            <person name="Lee J.M."/>
            <person name="Cheong K."/>
            <person name="Shin H.S."/>
            <person name="Kim S.B."/>
            <person name="Han K."/>
            <person name="Lee J."/>
            <person name="Park M."/>
            <person name="Lee H.A."/>
            <person name="Lee H.Y."/>
            <person name="Lee Y."/>
            <person name="Oh S."/>
            <person name="Lee J.H."/>
            <person name="Choi E."/>
            <person name="Choi E."/>
            <person name="Lee S.E."/>
            <person name="Jeon J."/>
            <person name="Kim H."/>
            <person name="Choi G."/>
            <person name="Song H."/>
            <person name="Lee J."/>
            <person name="Lee S.C."/>
            <person name="Kwon J.K."/>
            <person name="Lee H.Y."/>
            <person name="Koo N."/>
            <person name="Hong Y."/>
            <person name="Kim R.W."/>
            <person name="Kang W.H."/>
            <person name="Huh J.H."/>
            <person name="Kang B.C."/>
            <person name="Yang T.J."/>
            <person name="Lee Y.H."/>
            <person name="Bennetzen J.L."/>
            <person name="Choi D."/>
        </authorList>
    </citation>
    <scope>NUCLEOTIDE SEQUENCE [LARGE SCALE GENOMIC DNA]</scope>
    <source>
        <strain evidence="3">cv. PBC81</strain>
    </source>
</reference>
<dbReference type="OrthoDB" id="1302292at2759"/>
<reference evidence="3" key="2">
    <citation type="journal article" date="2017" name="J. Anim. Genet.">
        <title>Multiple reference genome sequences of hot pepper reveal the massive evolution of plant disease resistance genes by retroduplication.</title>
        <authorList>
            <person name="Kim S."/>
            <person name="Park J."/>
            <person name="Yeom S.-I."/>
            <person name="Kim Y.-M."/>
            <person name="Seo E."/>
            <person name="Kim K.-T."/>
            <person name="Kim M.-S."/>
            <person name="Lee J.M."/>
            <person name="Cheong K."/>
            <person name="Shin H.-S."/>
            <person name="Kim S.-B."/>
            <person name="Han K."/>
            <person name="Lee J."/>
            <person name="Park M."/>
            <person name="Lee H.-A."/>
            <person name="Lee H.-Y."/>
            <person name="Lee Y."/>
            <person name="Oh S."/>
            <person name="Lee J.H."/>
            <person name="Choi E."/>
            <person name="Choi E."/>
            <person name="Lee S.E."/>
            <person name="Jeon J."/>
            <person name="Kim H."/>
            <person name="Choi G."/>
            <person name="Song H."/>
            <person name="Lee J."/>
            <person name="Lee S.-C."/>
            <person name="Kwon J.-K."/>
            <person name="Lee H.-Y."/>
            <person name="Koo N."/>
            <person name="Hong Y."/>
            <person name="Kim R.W."/>
            <person name="Kang W.-H."/>
            <person name="Huh J.H."/>
            <person name="Kang B.-C."/>
            <person name="Yang T.-J."/>
            <person name="Lee Y.-H."/>
            <person name="Bennetzen J.L."/>
            <person name="Choi D."/>
        </authorList>
    </citation>
    <scope>NUCLEOTIDE SEQUENCE [LARGE SCALE GENOMIC DNA]</scope>
    <source>
        <strain evidence="3">cv. PBC81</strain>
    </source>
</reference>
<proteinExistence type="predicted"/>
<dbReference type="AlphaFoldDB" id="A0A2G2WXG4"/>
<evidence type="ECO:0000313" key="3">
    <source>
        <dbReference type="Proteomes" id="UP000224567"/>
    </source>
</evidence>
<sequence>MVCMMESGRIDGLAILVLASIYSGLNKISSSAQLNQIKTLRNTVGSTTATHLGNSDEVPINEAFITDVPPSSDTGLPNQHKNERCHTPPVVYEGKTPTQTTHVSKRLSQDESESSSRNRCWKRVKVCFDDARGTSPSMIEICDDTYNPLRTISALIEVPTNVIALQREGSHDSDESVSGTNLIEPPFTTKMGEGPTFILCNKVKETFDSDICKPPLTVMSVFDGKKVILDAQKNYISSLWIVKLSKYGVYCASSLEDKVQVIIKEMDCKDVDISPLRKLL</sequence>
<protein>
    <submittedName>
        <fullName evidence="2">Uncharacterized protein</fullName>
    </submittedName>
</protein>
<dbReference type="Proteomes" id="UP000224567">
    <property type="component" value="Unassembled WGS sequence"/>
</dbReference>
<accession>A0A2G2WXG4</accession>
<gene>
    <name evidence="2" type="ORF">CQW23_09681</name>
</gene>
<dbReference type="STRING" id="33114.A0A2G2WXG4"/>
<dbReference type="EMBL" id="MLFT02000004">
    <property type="protein sequence ID" value="PHT49934.1"/>
    <property type="molecule type" value="Genomic_DNA"/>
</dbReference>
<feature type="compositionally biased region" description="Polar residues" evidence="1">
    <location>
        <begin position="69"/>
        <end position="79"/>
    </location>
</feature>
<organism evidence="2 3">
    <name type="scientific">Capsicum baccatum</name>
    <name type="common">Peruvian pepper</name>
    <dbReference type="NCBI Taxonomy" id="33114"/>
    <lineage>
        <taxon>Eukaryota</taxon>
        <taxon>Viridiplantae</taxon>
        <taxon>Streptophyta</taxon>
        <taxon>Embryophyta</taxon>
        <taxon>Tracheophyta</taxon>
        <taxon>Spermatophyta</taxon>
        <taxon>Magnoliopsida</taxon>
        <taxon>eudicotyledons</taxon>
        <taxon>Gunneridae</taxon>
        <taxon>Pentapetalae</taxon>
        <taxon>asterids</taxon>
        <taxon>lamiids</taxon>
        <taxon>Solanales</taxon>
        <taxon>Solanaceae</taxon>
        <taxon>Solanoideae</taxon>
        <taxon>Capsiceae</taxon>
        <taxon>Capsicum</taxon>
    </lineage>
</organism>
<feature type="region of interest" description="Disordered" evidence="1">
    <location>
        <begin position="69"/>
        <end position="114"/>
    </location>
</feature>
<evidence type="ECO:0000313" key="2">
    <source>
        <dbReference type="EMBL" id="PHT49934.1"/>
    </source>
</evidence>
<evidence type="ECO:0000256" key="1">
    <source>
        <dbReference type="SAM" id="MobiDB-lite"/>
    </source>
</evidence>